<dbReference type="Pfam" id="PF00005">
    <property type="entry name" value="ABC_tran"/>
    <property type="match status" value="2"/>
</dbReference>
<keyword evidence="8 9" id="KW-0472">Membrane</keyword>
<evidence type="ECO:0000313" key="12">
    <source>
        <dbReference type="EMBL" id="CAF1180643.1"/>
    </source>
</evidence>
<feature type="domain" description="ABC transmembrane type-1" evidence="11">
    <location>
        <begin position="758"/>
        <end position="911"/>
    </location>
</feature>
<dbReference type="SMART" id="SM00382">
    <property type="entry name" value="AAA"/>
    <property type="match status" value="2"/>
</dbReference>
<feature type="domain" description="ABC transporter" evidence="10">
    <location>
        <begin position="1009"/>
        <end position="1248"/>
    </location>
</feature>
<dbReference type="GO" id="GO:0005524">
    <property type="term" value="F:ATP binding"/>
    <property type="evidence" value="ECO:0007669"/>
    <property type="project" value="UniProtKB-KW"/>
</dbReference>
<dbReference type="Gene3D" id="1.20.1560.10">
    <property type="entry name" value="ABC transporter type 1, transmembrane domain"/>
    <property type="match status" value="1"/>
</dbReference>
<dbReference type="CDD" id="cd03249">
    <property type="entry name" value="ABC_MTABC3_MDL1_MDL2"/>
    <property type="match status" value="2"/>
</dbReference>
<keyword evidence="7 9" id="KW-1133">Transmembrane helix</keyword>
<dbReference type="PROSITE" id="PS50929">
    <property type="entry name" value="ABC_TM1F"/>
    <property type="match status" value="2"/>
</dbReference>
<keyword evidence="4 9" id="KW-0812">Transmembrane</keyword>
<comment type="similarity">
    <text evidence="2">Belongs to the ABC transporter superfamily. ABCB family. Multidrug resistance exporter (TC 3.A.1.201) subfamily.</text>
</comment>
<evidence type="ECO:0000313" key="13">
    <source>
        <dbReference type="Proteomes" id="UP000663828"/>
    </source>
</evidence>
<dbReference type="GO" id="GO:0090374">
    <property type="term" value="P:oligopeptide export from mitochondrion"/>
    <property type="evidence" value="ECO:0007669"/>
    <property type="project" value="TreeGrafter"/>
</dbReference>
<dbReference type="Proteomes" id="UP000663828">
    <property type="component" value="Unassembled WGS sequence"/>
</dbReference>
<evidence type="ECO:0000256" key="5">
    <source>
        <dbReference type="ARBA" id="ARBA00022741"/>
    </source>
</evidence>
<evidence type="ECO:0000259" key="11">
    <source>
        <dbReference type="PROSITE" id="PS50929"/>
    </source>
</evidence>
<evidence type="ECO:0000259" key="10">
    <source>
        <dbReference type="PROSITE" id="PS50893"/>
    </source>
</evidence>
<keyword evidence="6" id="KW-0067">ATP-binding</keyword>
<keyword evidence="13" id="KW-1185">Reference proteome</keyword>
<evidence type="ECO:0000256" key="4">
    <source>
        <dbReference type="ARBA" id="ARBA00022692"/>
    </source>
</evidence>
<feature type="transmembrane region" description="Helical" evidence="9">
    <location>
        <begin position="754"/>
        <end position="776"/>
    </location>
</feature>
<dbReference type="PANTHER" id="PTHR43394">
    <property type="entry name" value="ATP-DEPENDENT PERMEASE MDL1, MITOCHONDRIAL"/>
    <property type="match status" value="1"/>
</dbReference>
<dbReference type="FunFam" id="3.40.50.300:FF:000302">
    <property type="entry name" value="ATP-binding cassette subfamily B member 5"/>
    <property type="match status" value="1"/>
</dbReference>
<dbReference type="EMBL" id="CAJNOR010001667">
    <property type="protein sequence ID" value="CAF1180643.1"/>
    <property type="molecule type" value="Genomic_DNA"/>
</dbReference>
<evidence type="ECO:0000256" key="9">
    <source>
        <dbReference type="SAM" id="Phobius"/>
    </source>
</evidence>
<organism evidence="12 13">
    <name type="scientific">Adineta ricciae</name>
    <name type="common">Rotifer</name>
    <dbReference type="NCBI Taxonomy" id="249248"/>
    <lineage>
        <taxon>Eukaryota</taxon>
        <taxon>Metazoa</taxon>
        <taxon>Spiralia</taxon>
        <taxon>Gnathifera</taxon>
        <taxon>Rotifera</taxon>
        <taxon>Eurotatoria</taxon>
        <taxon>Bdelloidea</taxon>
        <taxon>Adinetida</taxon>
        <taxon>Adinetidae</taxon>
        <taxon>Adineta</taxon>
    </lineage>
</organism>
<evidence type="ECO:0000256" key="7">
    <source>
        <dbReference type="ARBA" id="ARBA00022989"/>
    </source>
</evidence>
<dbReference type="InterPro" id="IPR003439">
    <property type="entry name" value="ABC_transporter-like_ATP-bd"/>
</dbReference>
<feature type="transmembrane region" description="Helical" evidence="9">
    <location>
        <begin position="800"/>
        <end position="823"/>
    </location>
</feature>
<dbReference type="PANTHER" id="PTHR43394:SF27">
    <property type="entry name" value="ATP-DEPENDENT TRANSLOCASE ABCB1-LIKE"/>
    <property type="match status" value="1"/>
</dbReference>
<dbReference type="Pfam" id="PF00664">
    <property type="entry name" value="ABC_membrane"/>
    <property type="match status" value="2"/>
</dbReference>
<dbReference type="SUPFAM" id="SSF52540">
    <property type="entry name" value="P-loop containing nucleoside triphosphate hydrolases"/>
    <property type="match status" value="2"/>
</dbReference>
<dbReference type="PROSITE" id="PS50893">
    <property type="entry name" value="ABC_TRANSPORTER_2"/>
    <property type="match status" value="2"/>
</dbReference>
<dbReference type="SUPFAM" id="SSF90123">
    <property type="entry name" value="ABC transporter transmembrane region"/>
    <property type="match status" value="2"/>
</dbReference>
<feature type="transmembrane region" description="Helical" evidence="9">
    <location>
        <begin position="902"/>
        <end position="922"/>
    </location>
</feature>
<accession>A0A814V4T9</accession>
<protein>
    <submittedName>
        <fullName evidence="12">Uncharacterized protein</fullName>
    </submittedName>
</protein>
<reference evidence="12" key="1">
    <citation type="submission" date="2021-02" db="EMBL/GenBank/DDBJ databases">
        <authorList>
            <person name="Nowell W R."/>
        </authorList>
    </citation>
    <scope>NUCLEOTIDE SEQUENCE</scope>
</reference>
<dbReference type="InterPro" id="IPR039421">
    <property type="entry name" value="Type_1_exporter"/>
</dbReference>
<feature type="domain" description="ABC transporter" evidence="10">
    <location>
        <begin position="422"/>
        <end position="658"/>
    </location>
</feature>
<dbReference type="AlphaFoldDB" id="A0A814V4T9"/>
<dbReference type="FunFam" id="3.40.50.300:FF:000205">
    <property type="entry name" value="ABC transporter B family member 4"/>
    <property type="match status" value="1"/>
</dbReference>
<name>A0A814V4T9_ADIRI</name>
<sequence>MDAQKCARDISENERDAAQVQPDKIKIEKEASVHTDNSTQKVFKTNSIKFLLRQLTPLDIFYAILATIASCAASLKTPLYCLFFGNSVGFFVARSSNICSANLTSLAEEHCPSGIELAVANYYTWILSCNFTDINYDLSNQTKKQINFLLILAIVVFLLEYFYLTTFNLIAERQVRSMKQKLFQLILQQDMIYFDYHKTGELNSLLTNDMGKIRTGIGDQLGLLISTFSQLICGIILCLTLDWNLTLVILSAAALLFVSPIAVIKLVSKLTAIELTAYEKAGSIAEEAISSIRTVFAYNGQTKELQRYEQHVNMARTSNLRRDLSNGLVISIYICLYLNLMAFGLWYGAKRVLENDTTTGNMYTTYTTLLYAAYNIKTISPYFQAVVQALAAASNIEKKINQSKADTRQKLPKQPVNFIGDIDFINVSFSYPTRSDVTVLNNLSFHVRSGQTVAFVGSSGSGKSTCVQLLQKFYEISSGQILIDGIQLNEYDLKWLRQQIGVVSQEPVLFHTTIRENILFGADSATDEEIHQAAKIANAHDFIMCLPDKYETQVGERGLALSGGQKQRIAIARALLRNPKILLLDEATSALDNESEAIVQDALDRAAQGRTTIIIAHRLSTIRHADHIIVLKNGEIVEEGNHESLIRAKSVYFELVQQQLIHQAGEEEELTFEQQEMRKQFLSEQSHLDVTRDRSSSVISMTPSALTKLYGKESTIVNYEDTQYFYMLLIATRFQEKQSNSIVDILEMAKPEQIWIGAGCLMSMITGAVCVLPSIFQVNVMTAFQECDIDTQNHKINKNILITVGCAFIYFICQLVLSSTFAYSGGNITRRLRLKTFHAILCQDAGFFDNAQHSTGALCTILATDVSMVQDTIGVVLGSLLQNLAVYCTCLIIGFIYSWQLALVSCAFLPIDICGLCAQIYLSKRLAPAILSLGTTLLDKQIITDVNAIVIMEAVVYLSQAAVYSFVSVPSYGKAIVAAKNIFNIIKRKPLINNLSTDGDKIPNCTGHIDFKDVYFVYPTRTDSIVLKKFNFTIKSGQKVALVGSSGSGKSTTIQLIERFYDPNVGQIFIDSKDIRSLDLQWYRSQISIVSQEPVLFDISIRENIAYGDNSRQDIPLEEIIEAAKNANIHDFIQQLPDGYETSCGAKGLRLSGGQKQRIAIARALLRNPKILLLDEATSALDSESEKIVQEALERAQENRTSITIAHRLSTVQNCDIIYVMHNGMIVEYGTHAELLARGGYYSRLIQGKLK</sequence>
<evidence type="ECO:0000256" key="2">
    <source>
        <dbReference type="ARBA" id="ARBA00007577"/>
    </source>
</evidence>
<dbReference type="GO" id="GO:0015421">
    <property type="term" value="F:ABC-type oligopeptide transporter activity"/>
    <property type="evidence" value="ECO:0007669"/>
    <property type="project" value="TreeGrafter"/>
</dbReference>
<evidence type="ECO:0000256" key="6">
    <source>
        <dbReference type="ARBA" id="ARBA00022840"/>
    </source>
</evidence>
<keyword evidence="3" id="KW-0813">Transport</keyword>
<feature type="transmembrane region" description="Helical" evidence="9">
    <location>
        <begin position="148"/>
        <end position="171"/>
    </location>
</feature>
<comment type="subcellular location">
    <subcellularLocation>
        <location evidence="1">Membrane</location>
        <topology evidence="1">Multi-pass membrane protein</topology>
    </subcellularLocation>
</comment>
<dbReference type="InterPro" id="IPR017871">
    <property type="entry name" value="ABC_transporter-like_CS"/>
</dbReference>
<dbReference type="CDD" id="cd18577">
    <property type="entry name" value="ABC_6TM_Pgp_ABCB1_D1_like"/>
    <property type="match status" value="1"/>
</dbReference>
<dbReference type="GO" id="GO:0016887">
    <property type="term" value="F:ATP hydrolysis activity"/>
    <property type="evidence" value="ECO:0007669"/>
    <property type="project" value="InterPro"/>
</dbReference>
<dbReference type="Gene3D" id="3.40.50.300">
    <property type="entry name" value="P-loop containing nucleotide triphosphate hydrolases"/>
    <property type="match status" value="2"/>
</dbReference>
<comment type="caution">
    <text evidence="12">The sequence shown here is derived from an EMBL/GenBank/DDBJ whole genome shotgun (WGS) entry which is preliminary data.</text>
</comment>
<dbReference type="InterPro" id="IPR036640">
    <property type="entry name" value="ABC1_TM_sf"/>
</dbReference>
<feature type="transmembrane region" description="Helical" evidence="9">
    <location>
        <begin position="221"/>
        <end position="241"/>
    </location>
</feature>
<dbReference type="GO" id="GO:0005743">
    <property type="term" value="C:mitochondrial inner membrane"/>
    <property type="evidence" value="ECO:0007669"/>
    <property type="project" value="TreeGrafter"/>
</dbReference>
<evidence type="ECO:0000256" key="8">
    <source>
        <dbReference type="ARBA" id="ARBA00023136"/>
    </source>
</evidence>
<dbReference type="PROSITE" id="PS00211">
    <property type="entry name" value="ABC_TRANSPORTER_1"/>
    <property type="match status" value="2"/>
</dbReference>
<feature type="transmembrane region" description="Helical" evidence="9">
    <location>
        <begin position="324"/>
        <end position="349"/>
    </location>
</feature>
<dbReference type="InterPro" id="IPR003593">
    <property type="entry name" value="AAA+_ATPase"/>
</dbReference>
<feature type="transmembrane region" description="Helical" evidence="9">
    <location>
        <begin position="247"/>
        <end position="267"/>
    </location>
</feature>
<gene>
    <name evidence="12" type="ORF">XAT740_LOCUS22555</name>
</gene>
<dbReference type="InterPro" id="IPR011527">
    <property type="entry name" value="ABC1_TM_dom"/>
</dbReference>
<dbReference type="InterPro" id="IPR027417">
    <property type="entry name" value="P-loop_NTPase"/>
</dbReference>
<evidence type="ECO:0000256" key="3">
    <source>
        <dbReference type="ARBA" id="ARBA00022448"/>
    </source>
</evidence>
<proteinExistence type="inferred from homology"/>
<evidence type="ECO:0000256" key="1">
    <source>
        <dbReference type="ARBA" id="ARBA00004141"/>
    </source>
</evidence>
<feature type="transmembrane region" description="Helical" evidence="9">
    <location>
        <begin position="875"/>
        <end position="896"/>
    </location>
</feature>
<feature type="domain" description="ABC transmembrane type-1" evidence="11">
    <location>
        <begin position="149"/>
        <end position="388"/>
    </location>
</feature>
<keyword evidence="5" id="KW-0547">Nucleotide-binding</keyword>